<gene>
    <name evidence="1" type="ORF">IPJ38_03570</name>
</gene>
<organism evidence="1 2">
    <name type="scientific">Candidatus Dechloromonas phosphorivorans</name>
    <dbReference type="NCBI Taxonomy" id="2899244"/>
    <lineage>
        <taxon>Bacteria</taxon>
        <taxon>Pseudomonadati</taxon>
        <taxon>Pseudomonadota</taxon>
        <taxon>Betaproteobacteria</taxon>
        <taxon>Rhodocyclales</taxon>
        <taxon>Azonexaceae</taxon>
        <taxon>Dechloromonas</taxon>
    </lineage>
</organism>
<dbReference type="EMBL" id="JADJMS010000008">
    <property type="protein sequence ID" value="MBK7414322.1"/>
    <property type="molecule type" value="Genomic_DNA"/>
</dbReference>
<protein>
    <submittedName>
        <fullName evidence="1">Uncharacterized protein</fullName>
    </submittedName>
</protein>
<dbReference type="AlphaFoldDB" id="A0A935JV54"/>
<name>A0A935JV54_9RHOO</name>
<reference evidence="1 2" key="1">
    <citation type="submission" date="2020-10" db="EMBL/GenBank/DDBJ databases">
        <title>Connecting structure to function with the recovery of over 1000 high-quality activated sludge metagenome-assembled genomes encoding full-length rRNA genes using long-read sequencing.</title>
        <authorList>
            <person name="Singleton C.M."/>
            <person name="Petriglieri F."/>
            <person name="Kristensen J.M."/>
            <person name="Kirkegaard R.H."/>
            <person name="Michaelsen T.Y."/>
            <person name="Andersen M.H."/>
            <person name="Karst S.M."/>
            <person name="Dueholm M.S."/>
            <person name="Nielsen P.H."/>
            <person name="Albertsen M."/>
        </authorList>
    </citation>
    <scope>NUCLEOTIDE SEQUENCE [LARGE SCALE GENOMIC DNA]</scope>
    <source>
        <strain evidence="1">EsbW_18-Q3-R4-48_BATAC.463</strain>
    </source>
</reference>
<evidence type="ECO:0000313" key="1">
    <source>
        <dbReference type="EMBL" id="MBK7414322.1"/>
    </source>
</evidence>
<accession>A0A935JV54</accession>
<sequence length="77" mass="8142">MLSMLSSSANGAKPERNLLLSVLFESAALLAGSSATNEKLEQIGYLIVHLGDLGFAINNDIQYATHVRVNGGCIAHD</sequence>
<evidence type="ECO:0000313" key="2">
    <source>
        <dbReference type="Proteomes" id="UP000739411"/>
    </source>
</evidence>
<dbReference type="Proteomes" id="UP000739411">
    <property type="component" value="Unassembled WGS sequence"/>
</dbReference>
<comment type="caution">
    <text evidence="1">The sequence shown here is derived from an EMBL/GenBank/DDBJ whole genome shotgun (WGS) entry which is preliminary data.</text>
</comment>
<proteinExistence type="predicted"/>